<protein>
    <recommendedName>
        <fullName evidence="6">Enoyl reductase (ER) domain-containing protein</fullName>
    </recommendedName>
</protein>
<name>A0A5E4Q3E4_9NEOP</name>
<evidence type="ECO:0000313" key="7">
    <source>
        <dbReference type="EMBL" id="VVC92060.1"/>
    </source>
</evidence>
<evidence type="ECO:0000256" key="3">
    <source>
        <dbReference type="ARBA" id="ARBA00022723"/>
    </source>
</evidence>
<sequence length="342" mass="36649">MYEKIPVPAIDNNEVLIKIECVGICGSDLKMYSTGRCGLEVVTKATVMGHEGAGTVLQVGKNVKNVRIGDRVAIEPTQPCRACEFCRGGRYNVIPDNVSMEEGAAVQPLAIAIHACNRAGIRLGSTVAIMGAGPIGVLCAMTARAMGATTILITGDAHGRNCAGGWHRRGDRGGAADWSSPAGSQHYRRLQTAQLIIYPTRYPAAISAVSTGAVDLKSFITHHFPLEKAKDAFELAKSGEAMKIIIHVDNYTTPPVARTPTINSYNYGHRSISTLSHSLVDVGSERDVGTRDVVGDHQPLGQQPAHHHLPQETLRVAAGPALATIYLYPQPILFSHISDIKY</sequence>
<dbReference type="PANTHER" id="PTHR43161">
    <property type="entry name" value="SORBITOL DEHYDROGENASE"/>
    <property type="match status" value="1"/>
</dbReference>
<evidence type="ECO:0000256" key="4">
    <source>
        <dbReference type="ARBA" id="ARBA00022833"/>
    </source>
</evidence>
<proteinExistence type="inferred from homology"/>
<accession>A0A5E4Q3E4</accession>
<dbReference type="InterPro" id="IPR013154">
    <property type="entry name" value="ADH-like_N"/>
</dbReference>
<keyword evidence="3" id="KW-0479">Metal-binding</keyword>
<dbReference type="InterPro" id="IPR011032">
    <property type="entry name" value="GroES-like_sf"/>
</dbReference>
<dbReference type="GO" id="GO:0003939">
    <property type="term" value="F:L-iditol 2-dehydrogenase (NAD+) activity"/>
    <property type="evidence" value="ECO:0007669"/>
    <property type="project" value="TreeGrafter"/>
</dbReference>
<keyword evidence="5" id="KW-0560">Oxidoreductase</keyword>
<evidence type="ECO:0000259" key="6">
    <source>
        <dbReference type="SMART" id="SM00829"/>
    </source>
</evidence>
<dbReference type="GO" id="GO:0006062">
    <property type="term" value="P:sorbitol catabolic process"/>
    <property type="evidence" value="ECO:0007669"/>
    <property type="project" value="TreeGrafter"/>
</dbReference>
<dbReference type="SMART" id="SM00829">
    <property type="entry name" value="PKS_ER"/>
    <property type="match status" value="1"/>
</dbReference>
<comment type="similarity">
    <text evidence="2">Belongs to the zinc-containing alcohol dehydrogenase family.</text>
</comment>
<dbReference type="Gene3D" id="3.40.50.720">
    <property type="entry name" value="NAD(P)-binding Rossmann-like Domain"/>
    <property type="match status" value="1"/>
</dbReference>
<dbReference type="GO" id="GO:0008270">
    <property type="term" value="F:zinc ion binding"/>
    <property type="evidence" value="ECO:0007669"/>
    <property type="project" value="InterPro"/>
</dbReference>
<gene>
    <name evidence="7" type="ORF">LSINAPIS_LOCUS4580</name>
</gene>
<reference evidence="7 8" key="1">
    <citation type="submission" date="2017-07" db="EMBL/GenBank/DDBJ databases">
        <authorList>
            <person name="Talla V."/>
            <person name="Backstrom N."/>
        </authorList>
    </citation>
    <scope>NUCLEOTIDE SEQUENCE [LARGE SCALE GENOMIC DNA]</scope>
</reference>
<dbReference type="Proteomes" id="UP000324832">
    <property type="component" value="Unassembled WGS sequence"/>
</dbReference>
<feature type="domain" description="Enoyl reductase (ER)" evidence="6">
    <location>
        <begin position="2"/>
        <end position="246"/>
    </location>
</feature>
<evidence type="ECO:0000256" key="2">
    <source>
        <dbReference type="ARBA" id="ARBA00008072"/>
    </source>
</evidence>
<dbReference type="InterPro" id="IPR002328">
    <property type="entry name" value="ADH_Zn_CS"/>
</dbReference>
<evidence type="ECO:0000313" key="8">
    <source>
        <dbReference type="Proteomes" id="UP000324832"/>
    </source>
</evidence>
<dbReference type="InterPro" id="IPR020843">
    <property type="entry name" value="ER"/>
</dbReference>
<dbReference type="Gene3D" id="3.90.180.10">
    <property type="entry name" value="Medium-chain alcohol dehydrogenases, catalytic domain"/>
    <property type="match status" value="3"/>
</dbReference>
<dbReference type="Pfam" id="PF08240">
    <property type="entry name" value="ADH_N"/>
    <property type="match status" value="1"/>
</dbReference>
<comment type="cofactor">
    <cofactor evidence="1">
        <name>Zn(2+)</name>
        <dbReference type="ChEBI" id="CHEBI:29105"/>
    </cofactor>
</comment>
<organism evidence="7 8">
    <name type="scientific">Leptidea sinapis</name>
    <dbReference type="NCBI Taxonomy" id="189913"/>
    <lineage>
        <taxon>Eukaryota</taxon>
        <taxon>Metazoa</taxon>
        <taxon>Ecdysozoa</taxon>
        <taxon>Arthropoda</taxon>
        <taxon>Hexapoda</taxon>
        <taxon>Insecta</taxon>
        <taxon>Pterygota</taxon>
        <taxon>Neoptera</taxon>
        <taxon>Endopterygota</taxon>
        <taxon>Lepidoptera</taxon>
        <taxon>Glossata</taxon>
        <taxon>Ditrysia</taxon>
        <taxon>Papilionoidea</taxon>
        <taxon>Pieridae</taxon>
        <taxon>Dismorphiinae</taxon>
        <taxon>Leptidea</taxon>
    </lineage>
</organism>
<evidence type="ECO:0000256" key="5">
    <source>
        <dbReference type="ARBA" id="ARBA00023002"/>
    </source>
</evidence>
<dbReference type="SUPFAM" id="SSF50129">
    <property type="entry name" value="GroES-like"/>
    <property type="match status" value="1"/>
</dbReference>
<keyword evidence="4" id="KW-0862">Zinc</keyword>
<evidence type="ECO:0000256" key="1">
    <source>
        <dbReference type="ARBA" id="ARBA00001947"/>
    </source>
</evidence>
<dbReference type="PROSITE" id="PS00059">
    <property type="entry name" value="ADH_ZINC"/>
    <property type="match status" value="1"/>
</dbReference>
<keyword evidence="8" id="KW-1185">Reference proteome</keyword>
<dbReference type="AlphaFoldDB" id="A0A5E4Q3E4"/>
<dbReference type="EMBL" id="FZQP02001204">
    <property type="protein sequence ID" value="VVC92060.1"/>
    <property type="molecule type" value="Genomic_DNA"/>
</dbReference>